<comment type="subcellular location">
    <subcellularLocation>
        <location evidence="2">Membrane</location>
    </subcellularLocation>
</comment>
<dbReference type="SMART" id="SM00065">
    <property type="entry name" value="GAF"/>
    <property type="match status" value="1"/>
</dbReference>
<keyword evidence="9" id="KW-0902">Two-component regulatory system</keyword>
<keyword evidence="4" id="KW-0597">Phosphoprotein</keyword>
<dbReference type="GO" id="GO:0000155">
    <property type="term" value="F:phosphorelay sensor kinase activity"/>
    <property type="evidence" value="ECO:0007669"/>
    <property type="project" value="InterPro"/>
</dbReference>
<dbReference type="InterPro" id="IPR036097">
    <property type="entry name" value="HisK_dim/P_sf"/>
</dbReference>
<dbReference type="Gene3D" id="3.30.450.20">
    <property type="entry name" value="PAS domain"/>
    <property type="match status" value="2"/>
</dbReference>
<dbReference type="SMART" id="SM00304">
    <property type="entry name" value="HAMP"/>
    <property type="match status" value="1"/>
</dbReference>
<dbReference type="Gene3D" id="6.10.340.10">
    <property type="match status" value="1"/>
</dbReference>
<dbReference type="InterPro" id="IPR004358">
    <property type="entry name" value="Sig_transdc_His_kin-like_C"/>
</dbReference>
<organism evidence="16">
    <name type="scientific">Planktothricoides sp. SpSt-374</name>
    <dbReference type="NCBI Taxonomy" id="2282167"/>
    <lineage>
        <taxon>Bacteria</taxon>
        <taxon>Bacillati</taxon>
        <taxon>Cyanobacteriota</taxon>
        <taxon>Cyanophyceae</taxon>
        <taxon>Oscillatoriophycideae</taxon>
        <taxon>Oscillatoriales</taxon>
        <taxon>Oscillatoriaceae</taxon>
        <taxon>Planktothricoides</taxon>
    </lineage>
</organism>
<evidence type="ECO:0000256" key="8">
    <source>
        <dbReference type="ARBA" id="ARBA00022840"/>
    </source>
</evidence>
<dbReference type="GO" id="GO:0006355">
    <property type="term" value="P:regulation of DNA-templated transcription"/>
    <property type="evidence" value="ECO:0007669"/>
    <property type="project" value="InterPro"/>
</dbReference>
<protein>
    <recommendedName>
        <fullName evidence="3">histidine kinase</fullName>
        <ecNumber evidence="3">2.7.13.3</ecNumber>
    </recommendedName>
</protein>
<dbReference type="SUPFAM" id="SSF158472">
    <property type="entry name" value="HAMP domain-like"/>
    <property type="match status" value="1"/>
</dbReference>
<feature type="coiled-coil region" evidence="10">
    <location>
        <begin position="730"/>
        <end position="767"/>
    </location>
</feature>
<name>A0A7C3ZF24_9CYAN</name>
<dbReference type="Pfam" id="PF13426">
    <property type="entry name" value="PAS_9"/>
    <property type="match status" value="1"/>
</dbReference>
<dbReference type="CDD" id="cd00082">
    <property type="entry name" value="HisKA"/>
    <property type="match status" value="1"/>
</dbReference>
<dbReference type="CDD" id="cd00130">
    <property type="entry name" value="PAS"/>
    <property type="match status" value="2"/>
</dbReference>
<evidence type="ECO:0000256" key="7">
    <source>
        <dbReference type="ARBA" id="ARBA00022777"/>
    </source>
</evidence>
<dbReference type="EC" id="2.7.13.3" evidence="3"/>
<dbReference type="EMBL" id="DSPX01000017">
    <property type="protein sequence ID" value="HGF99479.1"/>
    <property type="molecule type" value="Genomic_DNA"/>
</dbReference>
<feature type="domain" description="HAMP" evidence="15">
    <location>
        <begin position="215"/>
        <end position="267"/>
    </location>
</feature>
<evidence type="ECO:0000256" key="9">
    <source>
        <dbReference type="ARBA" id="ARBA00023012"/>
    </source>
</evidence>
<dbReference type="SUPFAM" id="SSF55874">
    <property type="entry name" value="ATPase domain of HSP90 chaperone/DNA topoisomerase II/histidine kinase"/>
    <property type="match status" value="1"/>
</dbReference>
<keyword evidence="11" id="KW-0472">Membrane</keyword>
<feature type="coiled-coil region" evidence="10">
    <location>
        <begin position="500"/>
        <end position="531"/>
    </location>
</feature>
<keyword evidence="11" id="KW-0812">Transmembrane</keyword>
<dbReference type="PANTHER" id="PTHR43065">
    <property type="entry name" value="SENSOR HISTIDINE KINASE"/>
    <property type="match status" value="1"/>
</dbReference>
<dbReference type="SUPFAM" id="SSF55781">
    <property type="entry name" value="GAF domain-like"/>
    <property type="match status" value="1"/>
</dbReference>
<sequence length="1060" mass="117932">MNMKLRTKFISVFLALASLVSAGGIINTINANRLRQNYTNISDKNTAALIYLEKIKFASLKIILAVTHYQNAGEINISTSNAQSRGQEIIAASQEIEKMLGEIESLPVGTEIRKLFPEIYQIQSQAAFKYQNLQLELENTNQFNSKKIQNLVQQIIEIQLKLIDLSDAAIKSEIAELVVEKERAQTSANQFLLINILFMASVAIAAAIMGLLLAETIAKPIVKLKKAALSVGKGNLDARADIKSRDEIGILARTFNEMVASLKATTVSKSYLDKIIRSLSDALIVIDAKAKIQDFNFATLMLLDYQEEELLGQHVSLIFNQKETLRMLDINGSDSTGNSFLGSQETTLVAKNGKQIPVYFSASVMRDGDGQIQGVVCLAQDVSARKQALGALRKQALMFTTIYDGAIVTDLEGNITDWNPSAQRIFGYSKAEVLGQKAEILFRPERAAYLTPQVFDGIRRQGRWAAEIRFRRQDGSEGVCETVMVPLRDENGLMVGTISINRDVTDRKRAEAELQKAHAELEKRVEERTAELAANNDILLEEIRDRVAAEAALRKSEARYRLLAQREALLNQLAKQIRNSLNLDTILGTAVEQIRHLLQVDQCLFLWYRHDDNSRCWEVVAEARQPDRPSFLGVYEVPEGKTGAQGLAELDIICEEDLATAKVPEMQELHHHCGLRGVLAQRIRATRAVEEIGVVAAAHFQPRQWTKGEVDLLKAIADQLAIAITQASLYAQSQAAARSARDRAKELKQALEQLQQAQTQLIQAEKMSSLGQMVAGIAHEINNPVSFIYGNLDPAKQYIEELVHLVELYRHHYANPVAEIQDYAEECDLDFLLQDLPKLLSSMQMGADRIRQIVLSLRNFSRLDEAECKPVNLHEGIDNTLLVLQHRLKPNGSHRPIQVIKNYGNLPKVECHASQVNQVFMNLLANAIDALREYEEKLGPEASGFPRTITITTEIVARSSKLTRKDPITPTTTAQLATIRIADTGPGMSEEVRQHIFDPFFTTKPPGKGTGLGLSISYQIIVEKHGGNIKCLSTPGQGTEFIIELPCQLNYSPAKKAYTT</sequence>
<dbReference type="AlphaFoldDB" id="A0A7C3ZF24"/>
<feature type="domain" description="PAC" evidence="14">
    <location>
        <begin position="342"/>
        <end position="394"/>
    </location>
</feature>
<dbReference type="Gene3D" id="3.30.565.10">
    <property type="entry name" value="Histidine kinase-like ATPase, C-terminal domain"/>
    <property type="match status" value="1"/>
</dbReference>
<dbReference type="InterPro" id="IPR005467">
    <property type="entry name" value="His_kinase_dom"/>
</dbReference>
<gene>
    <name evidence="16" type="ORF">ENR15_02100</name>
</gene>
<dbReference type="InterPro" id="IPR000700">
    <property type="entry name" value="PAS-assoc_C"/>
</dbReference>
<dbReference type="SMART" id="SM00091">
    <property type="entry name" value="PAS"/>
    <property type="match status" value="2"/>
</dbReference>
<evidence type="ECO:0000259" key="14">
    <source>
        <dbReference type="PROSITE" id="PS50113"/>
    </source>
</evidence>
<evidence type="ECO:0000256" key="1">
    <source>
        <dbReference type="ARBA" id="ARBA00000085"/>
    </source>
</evidence>
<evidence type="ECO:0000256" key="5">
    <source>
        <dbReference type="ARBA" id="ARBA00022679"/>
    </source>
</evidence>
<dbReference type="PRINTS" id="PR00344">
    <property type="entry name" value="BCTRLSENSOR"/>
</dbReference>
<dbReference type="Pfam" id="PF00672">
    <property type="entry name" value="HAMP"/>
    <property type="match status" value="1"/>
</dbReference>
<dbReference type="SMART" id="SM00086">
    <property type="entry name" value="PAC"/>
    <property type="match status" value="2"/>
</dbReference>
<feature type="domain" description="PAC" evidence="14">
    <location>
        <begin position="464"/>
        <end position="516"/>
    </location>
</feature>
<dbReference type="PROSITE" id="PS50885">
    <property type="entry name" value="HAMP"/>
    <property type="match status" value="1"/>
</dbReference>
<evidence type="ECO:0000256" key="3">
    <source>
        <dbReference type="ARBA" id="ARBA00012438"/>
    </source>
</evidence>
<keyword evidence="5" id="KW-0808">Transferase</keyword>
<dbReference type="PANTHER" id="PTHR43065:SF50">
    <property type="entry name" value="HISTIDINE KINASE"/>
    <property type="match status" value="1"/>
</dbReference>
<dbReference type="InterPro" id="IPR003018">
    <property type="entry name" value="GAF"/>
</dbReference>
<dbReference type="InterPro" id="IPR000014">
    <property type="entry name" value="PAS"/>
</dbReference>
<feature type="domain" description="PAS" evidence="13">
    <location>
        <begin position="268"/>
        <end position="313"/>
    </location>
</feature>
<dbReference type="InterPro" id="IPR003660">
    <property type="entry name" value="HAMP_dom"/>
</dbReference>
<keyword evidence="7" id="KW-0418">Kinase</keyword>
<evidence type="ECO:0000259" key="15">
    <source>
        <dbReference type="PROSITE" id="PS50885"/>
    </source>
</evidence>
<feature type="domain" description="PAS" evidence="13">
    <location>
        <begin position="391"/>
        <end position="461"/>
    </location>
</feature>
<keyword evidence="10" id="KW-0175">Coiled coil</keyword>
<comment type="caution">
    <text evidence="16">The sequence shown here is derived from an EMBL/GenBank/DDBJ whole genome shotgun (WGS) entry which is preliminary data.</text>
</comment>
<comment type="catalytic activity">
    <reaction evidence="1">
        <text>ATP + protein L-histidine = ADP + protein N-phospho-L-histidine.</text>
        <dbReference type="EC" id="2.7.13.3"/>
    </reaction>
</comment>
<dbReference type="Pfam" id="PF02518">
    <property type="entry name" value="HATPase_c"/>
    <property type="match status" value="1"/>
</dbReference>
<dbReference type="Gene3D" id="3.30.450.40">
    <property type="match status" value="1"/>
</dbReference>
<keyword evidence="11" id="KW-1133">Transmembrane helix</keyword>
<reference evidence="16" key="1">
    <citation type="journal article" date="2020" name="mSystems">
        <title>Genome- and Community-Level Interaction Insights into Carbon Utilization and Element Cycling Functions of Hydrothermarchaeota in Hydrothermal Sediment.</title>
        <authorList>
            <person name="Zhou Z."/>
            <person name="Liu Y."/>
            <person name="Xu W."/>
            <person name="Pan J."/>
            <person name="Luo Z.H."/>
            <person name="Li M."/>
        </authorList>
    </citation>
    <scope>NUCLEOTIDE SEQUENCE [LARGE SCALE GENOMIC DNA]</scope>
    <source>
        <strain evidence="16">SpSt-374</strain>
    </source>
</reference>
<evidence type="ECO:0000313" key="16">
    <source>
        <dbReference type="EMBL" id="HGF99479.1"/>
    </source>
</evidence>
<keyword evidence="8" id="KW-0067">ATP-binding</keyword>
<evidence type="ECO:0000256" key="4">
    <source>
        <dbReference type="ARBA" id="ARBA00022553"/>
    </source>
</evidence>
<feature type="transmembrane region" description="Helical" evidence="11">
    <location>
        <begin position="191"/>
        <end position="214"/>
    </location>
</feature>
<evidence type="ECO:0000259" key="12">
    <source>
        <dbReference type="PROSITE" id="PS50109"/>
    </source>
</evidence>
<proteinExistence type="predicted"/>
<dbReference type="PROSITE" id="PS50112">
    <property type="entry name" value="PAS"/>
    <property type="match status" value="2"/>
</dbReference>
<dbReference type="PROSITE" id="PS50109">
    <property type="entry name" value="HIS_KIN"/>
    <property type="match status" value="1"/>
</dbReference>
<dbReference type="InterPro" id="IPR013767">
    <property type="entry name" value="PAS_fold"/>
</dbReference>
<dbReference type="InterPro" id="IPR036890">
    <property type="entry name" value="HATPase_C_sf"/>
</dbReference>
<dbReference type="InterPro" id="IPR001610">
    <property type="entry name" value="PAC"/>
</dbReference>
<dbReference type="SUPFAM" id="SSF55785">
    <property type="entry name" value="PYP-like sensor domain (PAS domain)"/>
    <property type="match status" value="2"/>
</dbReference>
<dbReference type="Pfam" id="PF00989">
    <property type="entry name" value="PAS"/>
    <property type="match status" value="1"/>
</dbReference>
<dbReference type="InterPro" id="IPR003661">
    <property type="entry name" value="HisK_dim/P_dom"/>
</dbReference>
<dbReference type="CDD" id="cd06225">
    <property type="entry name" value="HAMP"/>
    <property type="match status" value="1"/>
</dbReference>
<evidence type="ECO:0000256" key="6">
    <source>
        <dbReference type="ARBA" id="ARBA00022741"/>
    </source>
</evidence>
<dbReference type="Gene3D" id="1.10.287.130">
    <property type="match status" value="1"/>
</dbReference>
<dbReference type="NCBIfam" id="TIGR00229">
    <property type="entry name" value="sensory_box"/>
    <property type="match status" value="2"/>
</dbReference>
<feature type="domain" description="Histidine kinase" evidence="12">
    <location>
        <begin position="776"/>
        <end position="1049"/>
    </location>
</feature>
<dbReference type="PROSITE" id="PS50113">
    <property type="entry name" value="PAC"/>
    <property type="match status" value="2"/>
</dbReference>
<dbReference type="InterPro" id="IPR003594">
    <property type="entry name" value="HATPase_dom"/>
</dbReference>
<evidence type="ECO:0000256" key="11">
    <source>
        <dbReference type="SAM" id="Phobius"/>
    </source>
</evidence>
<dbReference type="Pfam" id="PF01590">
    <property type="entry name" value="GAF"/>
    <property type="match status" value="1"/>
</dbReference>
<accession>A0A7C3ZF24</accession>
<dbReference type="InterPro" id="IPR035965">
    <property type="entry name" value="PAS-like_dom_sf"/>
</dbReference>
<dbReference type="SMART" id="SM00387">
    <property type="entry name" value="HATPase_c"/>
    <property type="match status" value="1"/>
</dbReference>
<dbReference type="GO" id="GO:0016020">
    <property type="term" value="C:membrane"/>
    <property type="evidence" value="ECO:0007669"/>
    <property type="project" value="UniProtKB-SubCell"/>
</dbReference>
<dbReference type="InterPro" id="IPR029016">
    <property type="entry name" value="GAF-like_dom_sf"/>
</dbReference>
<dbReference type="GO" id="GO:0005524">
    <property type="term" value="F:ATP binding"/>
    <property type="evidence" value="ECO:0007669"/>
    <property type="project" value="UniProtKB-KW"/>
</dbReference>
<keyword evidence="6" id="KW-0547">Nucleotide-binding</keyword>
<dbReference type="SUPFAM" id="SSF47384">
    <property type="entry name" value="Homodimeric domain of signal transducing histidine kinase"/>
    <property type="match status" value="1"/>
</dbReference>
<evidence type="ECO:0000256" key="2">
    <source>
        <dbReference type="ARBA" id="ARBA00004370"/>
    </source>
</evidence>
<evidence type="ECO:0000256" key="10">
    <source>
        <dbReference type="SAM" id="Coils"/>
    </source>
</evidence>
<evidence type="ECO:0000259" key="13">
    <source>
        <dbReference type="PROSITE" id="PS50112"/>
    </source>
</evidence>